<sequence>MMAEIVELLSDKLDLANSHVCMREAALLQYYLQGMCWAQDAHLSPLQTSFTMAVLDTLLHNVTGQTTFVSSLNLEEYDSGFLHDLLFQKYQLFKALSSGQEELLLSIELRFIVVGILLMIIEYVHFLISLLYYE</sequence>
<feature type="transmembrane region" description="Helical" evidence="1">
    <location>
        <begin position="111"/>
        <end position="133"/>
    </location>
</feature>
<dbReference type="AlphaFoldDB" id="A0A3B4AUH6"/>
<protein>
    <submittedName>
        <fullName evidence="2">Uncharacterized protein</fullName>
    </submittedName>
</protein>
<dbReference type="Ensembl" id="ENSPMGT00000021700.1">
    <property type="protein sequence ID" value="ENSPMGP00000020370.1"/>
    <property type="gene ID" value="ENSPMGG00000016477.1"/>
</dbReference>
<keyword evidence="3" id="KW-1185">Reference proteome</keyword>
<evidence type="ECO:0000313" key="2">
    <source>
        <dbReference type="Ensembl" id="ENSPMGP00000020370.1"/>
    </source>
</evidence>
<name>A0A3B4AUH6_9GOBI</name>
<dbReference type="Proteomes" id="UP000261520">
    <property type="component" value="Unplaced"/>
</dbReference>
<organism evidence="2 3">
    <name type="scientific">Periophthalmus magnuspinnatus</name>
    <dbReference type="NCBI Taxonomy" id="409849"/>
    <lineage>
        <taxon>Eukaryota</taxon>
        <taxon>Metazoa</taxon>
        <taxon>Chordata</taxon>
        <taxon>Craniata</taxon>
        <taxon>Vertebrata</taxon>
        <taxon>Euteleostomi</taxon>
        <taxon>Actinopterygii</taxon>
        <taxon>Neopterygii</taxon>
        <taxon>Teleostei</taxon>
        <taxon>Neoteleostei</taxon>
        <taxon>Acanthomorphata</taxon>
        <taxon>Gobiaria</taxon>
        <taxon>Gobiiformes</taxon>
        <taxon>Gobioidei</taxon>
        <taxon>Gobiidae</taxon>
        <taxon>Oxudercinae</taxon>
        <taxon>Periophthalmus</taxon>
    </lineage>
</organism>
<accession>A0A3B4AUH6</accession>
<reference evidence="2" key="1">
    <citation type="submission" date="2025-08" db="UniProtKB">
        <authorList>
            <consortium name="Ensembl"/>
        </authorList>
    </citation>
    <scope>IDENTIFICATION</scope>
</reference>
<keyword evidence="1" id="KW-0812">Transmembrane</keyword>
<reference evidence="2" key="2">
    <citation type="submission" date="2025-09" db="UniProtKB">
        <authorList>
            <consortium name="Ensembl"/>
        </authorList>
    </citation>
    <scope>IDENTIFICATION</scope>
</reference>
<proteinExistence type="predicted"/>
<keyword evidence="1" id="KW-0472">Membrane</keyword>
<dbReference type="STRING" id="409849.ENSPMGP00000020370"/>
<keyword evidence="1" id="KW-1133">Transmembrane helix</keyword>
<evidence type="ECO:0000256" key="1">
    <source>
        <dbReference type="SAM" id="Phobius"/>
    </source>
</evidence>
<evidence type="ECO:0000313" key="3">
    <source>
        <dbReference type="Proteomes" id="UP000261520"/>
    </source>
</evidence>